<comment type="caution">
    <text evidence="2">The sequence shown here is derived from an EMBL/GenBank/DDBJ whole genome shotgun (WGS) entry which is preliminary data.</text>
</comment>
<evidence type="ECO:0000313" key="2">
    <source>
        <dbReference type="EMBL" id="MFD2484841.1"/>
    </source>
</evidence>
<accession>A0ABW5I7C2</accession>
<dbReference type="EMBL" id="JBHUKQ010000015">
    <property type="protein sequence ID" value="MFD2484841.1"/>
    <property type="molecule type" value="Genomic_DNA"/>
</dbReference>
<organism evidence="2 3">
    <name type="scientific">Amycolatopsis albidoflavus</name>
    <dbReference type="NCBI Taxonomy" id="102226"/>
    <lineage>
        <taxon>Bacteria</taxon>
        <taxon>Bacillati</taxon>
        <taxon>Actinomycetota</taxon>
        <taxon>Actinomycetes</taxon>
        <taxon>Pseudonocardiales</taxon>
        <taxon>Pseudonocardiaceae</taxon>
        <taxon>Amycolatopsis</taxon>
    </lineage>
</organism>
<dbReference type="SMART" id="SM00923">
    <property type="entry name" value="MbtH"/>
    <property type="match status" value="1"/>
</dbReference>
<dbReference type="SUPFAM" id="SSF160582">
    <property type="entry name" value="MbtH-like"/>
    <property type="match status" value="1"/>
</dbReference>
<dbReference type="Proteomes" id="UP001597542">
    <property type="component" value="Unassembled WGS sequence"/>
</dbReference>
<gene>
    <name evidence="2" type="ORF">ACFSUT_31515</name>
</gene>
<dbReference type="PANTHER" id="PTHR38444">
    <property type="entry name" value="ENTEROBACTIN BIOSYNTHESIS PROTEIN YBDZ"/>
    <property type="match status" value="1"/>
</dbReference>
<name>A0ABW5I7C2_9PSEU</name>
<evidence type="ECO:0000313" key="3">
    <source>
        <dbReference type="Proteomes" id="UP001597542"/>
    </source>
</evidence>
<protein>
    <submittedName>
        <fullName evidence="2">MbtH family protein</fullName>
    </submittedName>
</protein>
<dbReference type="InterPro" id="IPR005153">
    <property type="entry name" value="MbtH-like_dom"/>
</dbReference>
<proteinExistence type="predicted"/>
<dbReference type="Pfam" id="PF03621">
    <property type="entry name" value="MbtH"/>
    <property type="match status" value="1"/>
</dbReference>
<dbReference type="PANTHER" id="PTHR38444:SF1">
    <property type="entry name" value="ENTEROBACTIN BIOSYNTHESIS PROTEIN YBDZ"/>
    <property type="match status" value="1"/>
</dbReference>
<dbReference type="RefSeq" id="WP_344276296.1">
    <property type="nucleotide sequence ID" value="NZ_BAAAHV010000012.1"/>
</dbReference>
<dbReference type="Gene3D" id="3.90.820.10">
    <property type="entry name" value="Structural Genomics, Unknown Function 30-nov-00 1gh9 Mol_id"/>
    <property type="match status" value="1"/>
</dbReference>
<dbReference type="InterPro" id="IPR038020">
    <property type="entry name" value="MbtH-like_sf"/>
</dbReference>
<feature type="domain" description="MbtH-like" evidence="1">
    <location>
        <begin position="3"/>
        <end position="53"/>
    </location>
</feature>
<evidence type="ECO:0000259" key="1">
    <source>
        <dbReference type="SMART" id="SM00923"/>
    </source>
</evidence>
<reference evidence="3" key="1">
    <citation type="journal article" date="2019" name="Int. J. Syst. Evol. Microbiol.">
        <title>The Global Catalogue of Microorganisms (GCM) 10K type strain sequencing project: providing services to taxonomists for standard genome sequencing and annotation.</title>
        <authorList>
            <consortium name="The Broad Institute Genomics Platform"/>
            <consortium name="The Broad Institute Genome Sequencing Center for Infectious Disease"/>
            <person name="Wu L."/>
            <person name="Ma J."/>
        </authorList>
    </citation>
    <scope>NUCLEOTIDE SEQUENCE [LARGE SCALE GENOMIC DNA]</scope>
    <source>
        <strain evidence="3">CGMCC 4.7638</strain>
    </source>
</reference>
<keyword evidence="3" id="KW-1185">Reference proteome</keyword>
<sequence>MTNPFEDENGVYLVLVNAENQHSLWPEFAAVPAGWTTVHGPASRAQCLDYVNENWTDLRPASLIAAMAESAEPPAS</sequence>
<dbReference type="InterPro" id="IPR037407">
    <property type="entry name" value="MLP_fam"/>
</dbReference>